<feature type="domain" description="RNA polymerase sigma-70 region 2" evidence="7">
    <location>
        <begin position="27"/>
        <end position="94"/>
    </location>
</feature>
<dbReference type="GO" id="GO:0016987">
    <property type="term" value="F:sigma factor activity"/>
    <property type="evidence" value="ECO:0007669"/>
    <property type="project" value="UniProtKB-KW"/>
</dbReference>
<dbReference type="NCBIfam" id="TIGR02937">
    <property type="entry name" value="sigma70-ECF"/>
    <property type="match status" value="1"/>
</dbReference>
<evidence type="ECO:0000256" key="4">
    <source>
        <dbReference type="ARBA" id="ARBA00023125"/>
    </source>
</evidence>
<feature type="domain" description="RNA polymerase sigma factor 70 region 4 type 2" evidence="8">
    <location>
        <begin position="127"/>
        <end position="177"/>
    </location>
</feature>
<dbReference type="InterPro" id="IPR039425">
    <property type="entry name" value="RNA_pol_sigma-70-like"/>
</dbReference>
<dbReference type="InterPro" id="IPR036388">
    <property type="entry name" value="WH-like_DNA-bd_sf"/>
</dbReference>
<dbReference type="PANTHER" id="PTHR43133:SF51">
    <property type="entry name" value="RNA POLYMERASE SIGMA FACTOR"/>
    <property type="match status" value="1"/>
</dbReference>
<dbReference type="InterPro" id="IPR013325">
    <property type="entry name" value="RNA_pol_sigma_r2"/>
</dbReference>
<dbReference type="Pfam" id="PF08281">
    <property type="entry name" value="Sigma70_r4_2"/>
    <property type="match status" value="1"/>
</dbReference>
<dbReference type="Pfam" id="PF04542">
    <property type="entry name" value="Sigma70_r2"/>
    <property type="match status" value="1"/>
</dbReference>
<keyword evidence="4 6" id="KW-0238">DNA-binding</keyword>
<evidence type="ECO:0000259" key="8">
    <source>
        <dbReference type="Pfam" id="PF08281"/>
    </source>
</evidence>
<accession>A0A1G2MHC4</accession>
<dbReference type="Proteomes" id="UP000177130">
    <property type="component" value="Unassembled WGS sequence"/>
</dbReference>
<organism evidence="9 10">
    <name type="scientific">Candidatus Taylorbacteria bacterium RIFCSPHIGHO2_02_FULL_43_32b</name>
    <dbReference type="NCBI Taxonomy" id="1802306"/>
    <lineage>
        <taxon>Bacteria</taxon>
        <taxon>Candidatus Tayloriibacteriota</taxon>
    </lineage>
</organism>
<dbReference type="Gene3D" id="1.10.1740.10">
    <property type="match status" value="1"/>
</dbReference>
<evidence type="ECO:0000256" key="2">
    <source>
        <dbReference type="ARBA" id="ARBA00023015"/>
    </source>
</evidence>
<evidence type="ECO:0000256" key="6">
    <source>
        <dbReference type="RuleBase" id="RU000716"/>
    </source>
</evidence>
<dbReference type="InterPro" id="IPR007627">
    <property type="entry name" value="RNA_pol_sigma70_r2"/>
</dbReference>
<dbReference type="CDD" id="cd06171">
    <property type="entry name" value="Sigma70_r4"/>
    <property type="match status" value="1"/>
</dbReference>
<dbReference type="InterPro" id="IPR013324">
    <property type="entry name" value="RNA_pol_sigma_r3/r4-like"/>
</dbReference>
<dbReference type="GO" id="GO:0003677">
    <property type="term" value="F:DNA binding"/>
    <property type="evidence" value="ECO:0007669"/>
    <property type="project" value="UniProtKB-KW"/>
</dbReference>
<dbReference type="Gene3D" id="1.10.10.10">
    <property type="entry name" value="Winged helix-like DNA-binding domain superfamily/Winged helix DNA-binding domain"/>
    <property type="match status" value="1"/>
</dbReference>
<comment type="caution">
    <text evidence="9">The sequence shown here is derived from an EMBL/GenBank/DDBJ whole genome shotgun (WGS) entry which is preliminary data.</text>
</comment>
<proteinExistence type="inferred from homology"/>
<dbReference type="SUPFAM" id="SSF88946">
    <property type="entry name" value="Sigma2 domain of RNA polymerase sigma factors"/>
    <property type="match status" value="1"/>
</dbReference>
<protein>
    <recommendedName>
        <fullName evidence="6">RNA polymerase sigma factor</fullName>
    </recommendedName>
</protein>
<evidence type="ECO:0000313" key="9">
    <source>
        <dbReference type="EMBL" id="OHA22441.1"/>
    </source>
</evidence>
<keyword evidence="3 6" id="KW-0731">Sigma factor</keyword>
<dbReference type="STRING" id="1802306.A3C72_03375"/>
<evidence type="ECO:0000259" key="7">
    <source>
        <dbReference type="Pfam" id="PF04542"/>
    </source>
</evidence>
<keyword evidence="2 6" id="KW-0805">Transcription regulation</keyword>
<comment type="similarity">
    <text evidence="1 6">Belongs to the sigma-70 factor family. ECF subfamily.</text>
</comment>
<evidence type="ECO:0000256" key="1">
    <source>
        <dbReference type="ARBA" id="ARBA00010641"/>
    </source>
</evidence>
<evidence type="ECO:0000313" key="10">
    <source>
        <dbReference type="Proteomes" id="UP000177130"/>
    </source>
</evidence>
<dbReference type="GO" id="GO:0006352">
    <property type="term" value="P:DNA-templated transcription initiation"/>
    <property type="evidence" value="ECO:0007669"/>
    <property type="project" value="InterPro"/>
</dbReference>
<sequence length="184" mass="21315">MSETLIITDEEAAERVQMGEREAFGILVERYLNKLIRYGKRFVADRDDIEDLVQDVFISAYQNIQSFDAKRKFSPWIYRIAHNAFVNALAASERRPALISFDTLVSHPAYEDTTDSLRDQQEMKTMIDKGLSLLIPKYREVLVLNYFEQLSYKDIADVLKVPIGTVGIRLSRAKEELKKHINLQ</sequence>
<dbReference type="InterPro" id="IPR014284">
    <property type="entry name" value="RNA_pol_sigma-70_dom"/>
</dbReference>
<keyword evidence="5 6" id="KW-0804">Transcription</keyword>
<name>A0A1G2MHC4_9BACT</name>
<dbReference type="PANTHER" id="PTHR43133">
    <property type="entry name" value="RNA POLYMERASE ECF-TYPE SIGMA FACTO"/>
    <property type="match status" value="1"/>
</dbReference>
<reference evidence="9 10" key="1">
    <citation type="journal article" date="2016" name="Nat. Commun.">
        <title>Thousands of microbial genomes shed light on interconnected biogeochemical processes in an aquifer system.</title>
        <authorList>
            <person name="Anantharaman K."/>
            <person name="Brown C.T."/>
            <person name="Hug L.A."/>
            <person name="Sharon I."/>
            <person name="Castelle C.J."/>
            <person name="Probst A.J."/>
            <person name="Thomas B.C."/>
            <person name="Singh A."/>
            <person name="Wilkins M.J."/>
            <person name="Karaoz U."/>
            <person name="Brodie E.L."/>
            <person name="Williams K.H."/>
            <person name="Hubbard S.S."/>
            <person name="Banfield J.F."/>
        </authorList>
    </citation>
    <scope>NUCLEOTIDE SEQUENCE [LARGE SCALE GENOMIC DNA]</scope>
</reference>
<dbReference type="PROSITE" id="PS01063">
    <property type="entry name" value="SIGMA70_ECF"/>
    <property type="match status" value="1"/>
</dbReference>
<evidence type="ECO:0000256" key="3">
    <source>
        <dbReference type="ARBA" id="ARBA00023082"/>
    </source>
</evidence>
<dbReference type="AlphaFoldDB" id="A0A1G2MHC4"/>
<dbReference type="EMBL" id="MHRK01000053">
    <property type="protein sequence ID" value="OHA22441.1"/>
    <property type="molecule type" value="Genomic_DNA"/>
</dbReference>
<evidence type="ECO:0000256" key="5">
    <source>
        <dbReference type="ARBA" id="ARBA00023163"/>
    </source>
</evidence>
<dbReference type="InterPro" id="IPR013249">
    <property type="entry name" value="RNA_pol_sigma70_r4_t2"/>
</dbReference>
<dbReference type="InterPro" id="IPR000838">
    <property type="entry name" value="RNA_pol_sigma70_ECF_CS"/>
</dbReference>
<gene>
    <name evidence="9" type="ORF">A3C72_03375</name>
</gene>
<dbReference type="SUPFAM" id="SSF88659">
    <property type="entry name" value="Sigma3 and sigma4 domains of RNA polymerase sigma factors"/>
    <property type="match status" value="1"/>
</dbReference>